<name>A0A8A4XD01_9VIRU</name>
<evidence type="ECO:0000256" key="18">
    <source>
        <dbReference type="ARBA" id="ARBA00032243"/>
    </source>
</evidence>
<evidence type="ECO:0000256" key="17">
    <source>
        <dbReference type="ARBA" id="ARBA00030754"/>
    </source>
</evidence>
<evidence type="ECO:0000256" key="14">
    <source>
        <dbReference type="ARBA" id="ARBA00023124"/>
    </source>
</evidence>
<protein>
    <recommendedName>
        <fullName evidence="4">Replication-associated protein</fullName>
    </recommendedName>
    <alternativeName>
        <fullName evidence="17">ATP-dependent helicase Rep</fullName>
    </alternativeName>
    <alternativeName>
        <fullName evidence="18">RepP</fullName>
    </alternativeName>
</protein>
<evidence type="ECO:0000256" key="13">
    <source>
        <dbReference type="ARBA" id="ARBA00022801"/>
    </source>
</evidence>
<evidence type="ECO:0000256" key="7">
    <source>
        <dbReference type="ARBA" id="ARBA00022695"/>
    </source>
</evidence>
<dbReference type="GO" id="GO:0016779">
    <property type="term" value="F:nucleotidyltransferase activity"/>
    <property type="evidence" value="ECO:0007669"/>
    <property type="project" value="UniProtKB-KW"/>
</dbReference>
<feature type="compositionally biased region" description="Low complexity" evidence="20">
    <location>
        <begin position="323"/>
        <end position="332"/>
    </location>
</feature>
<dbReference type="GO" id="GO:0006260">
    <property type="term" value="P:DNA replication"/>
    <property type="evidence" value="ECO:0007669"/>
    <property type="project" value="UniProtKB-KW"/>
</dbReference>
<evidence type="ECO:0000256" key="4">
    <source>
        <dbReference type="ARBA" id="ARBA00014531"/>
    </source>
</evidence>
<dbReference type="Gene3D" id="3.40.50.300">
    <property type="entry name" value="P-loop containing nucleotide triphosphate hydrolases"/>
    <property type="match status" value="1"/>
</dbReference>
<comment type="subcellular location">
    <subcellularLocation>
        <location evidence="2">Host nucleus</location>
    </subcellularLocation>
</comment>
<keyword evidence="9" id="KW-0540">Nuclease</keyword>
<accession>A0A8A4XD01</accession>
<feature type="compositionally biased region" description="Low complexity" evidence="20">
    <location>
        <begin position="298"/>
        <end position="307"/>
    </location>
</feature>
<evidence type="ECO:0000256" key="8">
    <source>
        <dbReference type="ARBA" id="ARBA00022705"/>
    </source>
</evidence>
<evidence type="ECO:0000256" key="9">
    <source>
        <dbReference type="ARBA" id="ARBA00022722"/>
    </source>
</evidence>
<dbReference type="GO" id="GO:0042025">
    <property type="term" value="C:host cell nucleus"/>
    <property type="evidence" value="ECO:0007669"/>
    <property type="project" value="UniProtKB-SubCell"/>
</dbReference>
<dbReference type="GO" id="GO:0003723">
    <property type="term" value="F:RNA binding"/>
    <property type="evidence" value="ECO:0007669"/>
    <property type="project" value="InterPro"/>
</dbReference>
<comment type="similarity">
    <text evidence="3">Belongs to the nanoviruses/circoviruses replication-associated protein family.</text>
</comment>
<evidence type="ECO:0000256" key="10">
    <source>
        <dbReference type="ARBA" id="ARBA00022723"/>
    </source>
</evidence>
<proteinExistence type="inferred from homology"/>
<dbReference type="GO" id="GO:0046872">
    <property type="term" value="F:metal ion binding"/>
    <property type="evidence" value="ECO:0007669"/>
    <property type="project" value="UniProtKB-KW"/>
</dbReference>
<keyword evidence="7" id="KW-0548">Nucleotidyltransferase</keyword>
<dbReference type="PROSITE" id="PS52020">
    <property type="entry name" value="CRESS_DNA_REP"/>
    <property type="match status" value="1"/>
</dbReference>
<keyword evidence="15" id="KW-0238">DNA-binding</keyword>
<evidence type="ECO:0000256" key="3">
    <source>
        <dbReference type="ARBA" id="ARBA00008545"/>
    </source>
</evidence>
<evidence type="ECO:0000256" key="5">
    <source>
        <dbReference type="ARBA" id="ARBA00022562"/>
    </source>
</evidence>
<evidence type="ECO:0000256" key="6">
    <source>
        <dbReference type="ARBA" id="ARBA00022679"/>
    </source>
</evidence>
<dbReference type="InterPro" id="IPR027417">
    <property type="entry name" value="P-loop_NTPase"/>
</dbReference>
<keyword evidence="6" id="KW-0808">Transferase</keyword>
<keyword evidence="8" id="KW-0235">DNA replication</keyword>
<keyword evidence="13" id="KW-0378">Hydrolase</keyword>
<evidence type="ECO:0000256" key="15">
    <source>
        <dbReference type="ARBA" id="ARBA00023125"/>
    </source>
</evidence>
<keyword evidence="14" id="KW-0190">Covalent protein-DNA linkage</keyword>
<evidence type="ECO:0000256" key="11">
    <source>
        <dbReference type="ARBA" id="ARBA00022741"/>
    </source>
</evidence>
<evidence type="ECO:0000313" key="22">
    <source>
        <dbReference type="EMBL" id="QTE03549.1"/>
    </source>
</evidence>
<dbReference type="InterPro" id="IPR049912">
    <property type="entry name" value="CRESS_DNA_REP"/>
</dbReference>
<reference evidence="22" key="1">
    <citation type="submission" date="2020-10" db="EMBL/GenBank/DDBJ databases">
        <title>CRESS DNA virus dark matter in the feces of wild birds.</title>
        <authorList>
            <person name="Yang S."/>
            <person name="Zhang W."/>
        </authorList>
    </citation>
    <scope>NUCLEOTIDE SEQUENCE</scope>
    <source>
        <strain evidence="22">Dwb184usv1</strain>
    </source>
</reference>
<keyword evidence="12" id="KW-0255">Endonuclease</keyword>
<comment type="cofactor">
    <cofactor evidence="1">
        <name>Mn(2+)</name>
        <dbReference type="ChEBI" id="CHEBI:29035"/>
    </cofactor>
</comment>
<feature type="domain" description="CRESS-DNA virus Rep endonuclease" evidence="21">
    <location>
        <begin position="2"/>
        <end position="95"/>
    </location>
</feature>
<evidence type="ECO:0000256" key="16">
    <source>
        <dbReference type="ARBA" id="ARBA00023268"/>
    </source>
</evidence>
<evidence type="ECO:0000256" key="2">
    <source>
        <dbReference type="ARBA" id="ARBA00004147"/>
    </source>
</evidence>
<dbReference type="GO" id="GO:0004519">
    <property type="term" value="F:endonuclease activity"/>
    <property type="evidence" value="ECO:0007669"/>
    <property type="project" value="UniProtKB-KW"/>
</dbReference>
<dbReference type="InterPro" id="IPR000605">
    <property type="entry name" value="Helicase_SF3_ssDNA/RNA_vir"/>
</dbReference>
<feature type="region of interest" description="Disordered" evidence="20">
    <location>
        <begin position="291"/>
        <end position="355"/>
    </location>
</feature>
<evidence type="ECO:0000256" key="19">
    <source>
        <dbReference type="ARBA" id="ARBA00049360"/>
    </source>
</evidence>
<keyword evidence="10" id="KW-0479">Metal-binding</keyword>
<evidence type="ECO:0000259" key="21">
    <source>
        <dbReference type="PROSITE" id="PS52020"/>
    </source>
</evidence>
<dbReference type="Gene3D" id="3.40.1310.20">
    <property type="match status" value="1"/>
</dbReference>
<dbReference type="Pfam" id="PF02407">
    <property type="entry name" value="Viral_Rep"/>
    <property type="match status" value="1"/>
</dbReference>
<keyword evidence="11" id="KW-0547">Nucleotide-binding</keyword>
<evidence type="ECO:0000256" key="12">
    <source>
        <dbReference type="ARBA" id="ARBA00022759"/>
    </source>
</evidence>
<evidence type="ECO:0000256" key="20">
    <source>
        <dbReference type="SAM" id="MobiDB-lite"/>
    </source>
</evidence>
<dbReference type="GO" id="GO:0000166">
    <property type="term" value="F:nucleotide binding"/>
    <property type="evidence" value="ECO:0007669"/>
    <property type="project" value="UniProtKB-KW"/>
</dbReference>
<evidence type="ECO:0000256" key="1">
    <source>
        <dbReference type="ARBA" id="ARBA00001936"/>
    </source>
</evidence>
<dbReference type="SUPFAM" id="SSF52540">
    <property type="entry name" value="P-loop containing nucleoside triphosphate hydrolases"/>
    <property type="match status" value="1"/>
</dbReference>
<dbReference type="GO" id="GO:0016787">
    <property type="term" value="F:hydrolase activity"/>
    <property type="evidence" value="ECO:0007669"/>
    <property type="project" value="UniProtKB-KW"/>
</dbReference>
<dbReference type="Pfam" id="PF00910">
    <property type="entry name" value="RNA_helicase"/>
    <property type="match status" value="1"/>
</dbReference>
<dbReference type="GO" id="GO:0003724">
    <property type="term" value="F:RNA helicase activity"/>
    <property type="evidence" value="ECO:0007669"/>
    <property type="project" value="InterPro"/>
</dbReference>
<organism evidence="22">
    <name type="scientific">Phylloscopus fuscatus CRESS-DNA-virus sp</name>
    <dbReference type="NCBI Taxonomy" id="2815054"/>
    <lineage>
        <taxon>Viruses</taxon>
        <taxon>Monodnaviria</taxon>
        <taxon>Shotokuvirae</taxon>
        <taxon>Cressdnaviricota</taxon>
    </lineage>
</organism>
<dbReference type="GO" id="GO:0003677">
    <property type="term" value="F:DNA binding"/>
    <property type="evidence" value="ECO:0007669"/>
    <property type="project" value="UniProtKB-KW"/>
</dbReference>
<keyword evidence="16" id="KW-0511">Multifunctional enzyme</keyword>
<keyword evidence="5" id="KW-1048">Host nucleus</keyword>
<comment type="catalytic activity">
    <reaction evidence="19">
        <text>ATP + H2O = ADP + phosphate + H(+)</text>
        <dbReference type="Rhea" id="RHEA:13065"/>
        <dbReference type="ChEBI" id="CHEBI:15377"/>
        <dbReference type="ChEBI" id="CHEBI:15378"/>
        <dbReference type="ChEBI" id="CHEBI:30616"/>
        <dbReference type="ChEBI" id="CHEBI:43474"/>
        <dbReference type="ChEBI" id="CHEBI:456216"/>
    </reaction>
</comment>
<dbReference type="EMBL" id="MW182867">
    <property type="protein sequence ID" value="QTE03549.1"/>
    <property type="molecule type" value="Genomic_DNA"/>
</dbReference>
<sequence length="374" mass="42947">MESRARFWCFTSYDVDTEPLATVRDKCEYIVWGREICPTTTREHIQGFVAFRTRTKFSTVKRWIPGAHVEKCKGSPNQNADYCKKDGNFKEYGSLPKTAKGSNHFASAIELAKQNRLHEVEQTHPGIYLRYKQTLESLLTIHTPEMNNSCGIWIYGPPRCGKDFAVHQSKSLYLKGLNKWWDSYKGEDDVLISDVDKECRWLGHFLKIWADRYKFRAEIKGGSMYIRPKRIYVTSNYAITEVFEDKVAEAITARFNVYNFYANPFVFTPRIEKIPPTQVLDALIKHGDLERGSDEVDTVPTTSTTLTSAEKGMATTANEKETVTSTSNTSNESDNESDDDFQRSSNILNNGKYGRSIKQNLECNKRTKMDDKHK</sequence>